<evidence type="ECO:0000313" key="2">
    <source>
        <dbReference type="RefSeq" id="XP_020114280.1"/>
    </source>
</evidence>
<sequence length="311" mass="33302">MYGRLPANCGPVGPTRGFVANVRNFRATPPCPLFLSPRGPTPPSGFLSLAAVRSPRRDLPGFAGSLYGWGLPGDLAPLSLRSLSDLPTGIRALFDLLPGSVARSSPVGIWRGSSSPPPPPHCEAPLPIACLASPRALSVAPAPCPTKCRADSGALRGHGFFPSPPCHTLGSVQPYDSCVLRAGDGGDGAVEGAAEAAPVVHSKRRLRLFGVNLECAPDLEEAPQTARSVFGLVNQTACKPTPSAPYYWCCIAVQGENRVTVLRTLQARIKSRCHRIQQLMQRFVVQKQKPPFKWLLQRQEIVISMFMQGVN</sequence>
<evidence type="ECO:0000313" key="1">
    <source>
        <dbReference type="Proteomes" id="UP000515123"/>
    </source>
</evidence>
<reference evidence="2" key="2">
    <citation type="submission" date="2025-08" db="UniProtKB">
        <authorList>
            <consortium name="RefSeq"/>
        </authorList>
    </citation>
    <scope>IDENTIFICATION</scope>
    <source>
        <tissue evidence="2">Leaf</tissue>
    </source>
</reference>
<dbReference type="AlphaFoldDB" id="A0A6P5HHV9"/>
<dbReference type="GeneID" id="109728311"/>
<proteinExistence type="predicted"/>
<gene>
    <name evidence="2" type="primary">LOC109728311</name>
</gene>
<dbReference type="RefSeq" id="XP_020114280.1">
    <property type="nucleotide sequence ID" value="XM_020258691.1"/>
</dbReference>
<dbReference type="Proteomes" id="UP000515123">
    <property type="component" value="Linkage group 23"/>
</dbReference>
<organism evidence="1 2">
    <name type="scientific">Ananas comosus</name>
    <name type="common">Pineapple</name>
    <name type="synonym">Ananas ananas</name>
    <dbReference type="NCBI Taxonomy" id="4615"/>
    <lineage>
        <taxon>Eukaryota</taxon>
        <taxon>Viridiplantae</taxon>
        <taxon>Streptophyta</taxon>
        <taxon>Embryophyta</taxon>
        <taxon>Tracheophyta</taxon>
        <taxon>Spermatophyta</taxon>
        <taxon>Magnoliopsida</taxon>
        <taxon>Liliopsida</taxon>
        <taxon>Poales</taxon>
        <taxon>Bromeliaceae</taxon>
        <taxon>Bromelioideae</taxon>
        <taxon>Ananas</taxon>
    </lineage>
</organism>
<name>A0A6P5HHV9_ANACO</name>
<keyword evidence="1" id="KW-1185">Reference proteome</keyword>
<protein>
    <submittedName>
        <fullName evidence="2">Uncharacterized protein LOC109728311</fullName>
    </submittedName>
</protein>
<accession>A0A6P5HHV9</accession>
<reference evidence="1" key="1">
    <citation type="journal article" date="2015" name="Nat. Genet.">
        <title>The pineapple genome and the evolution of CAM photosynthesis.</title>
        <authorList>
            <person name="Ming R."/>
            <person name="VanBuren R."/>
            <person name="Wai C.M."/>
            <person name="Tang H."/>
            <person name="Schatz M.C."/>
            <person name="Bowers J.E."/>
            <person name="Lyons E."/>
            <person name="Wang M.L."/>
            <person name="Chen J."/>
            <person name="Biggers E."/>
            <person name="Zhang J."/>
            <person name="Huang L."/>
            <person name="Zhang L."/>
            <person name="Miao W."/>
            <person name="Zhang J."/>
            <person name="Ye Z."/>
            <person name="Miao C."/>
            <person name="Lin Z."/>
            <person name="Wang H."/>
            <person name="Zhou H."/>
            <person name="Yim W.C."/>
            <person name="Priest H.D."/>
            <person name="Zheng C."/>
            <person name="Woodhouse M."/>
            <person name="Edger P.P."/>
            <person name="Guyot R."/>
            <person name="Guo H.B."/>
            <person name="Guo H."/>
            <person name="Zheng G."/>
            <person name="Singh R."/>
            <person name="Sharma A."/>
            <person name="Min X."/>
            <person name="Zheng Y."/>
            <person name="Lee H."/>
            <person name="Gurtowski J."/>
            <person name="Sedlazeck F.J."/>
            <person name="Harkess A."/>
            <person name="McKain M.R."/>
            <person name="Liao Z."/>
            <person name="Fang J."/>
            <person name="Liu J."/>
            <person name="Zhang X."/>
            <person name="Zhang Q."/>
            <person name="Hu W."/>
            <person name="Qin Y."/>
            <person name="Wang K."/>
            <person name="Chen L.Y."/>
            <person name="Shirley N."/>
            <person name="Lin Y.R."/>
            <person name="Liu L.Y."/>
            <person name="Hernandez A.G."/>
            <person name="Wright C.L."/>
            <person name="Bulone V."/>
            <person name="Tuskan G.A."/>
            <person name="Heath K."/>
            <person name="Zee F."/>
            <person name="Moore P.H."/>
            <person name="Sunkar R."/>
            <person name="Leebens-Mack J.H."/>
            <person name="Mockler T."/>
            <person name="Bennetzen J.L."/>
            <person name="Freeling M."/>
            <person name="Sankoff D."/>
            <person name="Paterson A.H."/>
            <person name="Zhu X."/>
            <person name="Yang X."/>
            <person name="Smith J.A."/>
            <person name="Cushman J.C."/>
            <person name="Paull R.E."/>
            <person name="Yu Q."/>
        </authorList>
    </citation>
    <scope>NUCLEOTIDE SEQUENCE [LARGE SCALE GENOMIC DNA]</scope>
    <source>
        <strain evidence="1">cv. F153</strain>
    </source>
</reference>